<dbReference type="AlphaFoldDB" id="A0A9R1UWN1"/>
<accession>A0A9R1UWN1</accession>
<evidence type="ECO:0000256" key="4">
    <source>
        <dbReference type="ARBA" id="ARBA00022989"/>
    </source>
</evidence>
<dbReference type="PANTHER" id="PTHR23504">
    <property type="entry name" value="MAJOR FACILITATOR SUPERFAMILY DOMAIN-CONTAINING PROTEIN 10"/>
    <property type="match status" value="1"/>
</dbReference>
<gene>
    <name evidence="8" type="ORF">LSAT_V11C800443730</name>
</gene>
<dbReference type="Gene3D" id="1.20.1250.20">
    <property type="entry name" value="MFS general substrate transporter like domains"/>
    <property type="match status" value="1"/>
</dbReference>
<comment type="caution">
    <text evidence="8">The sequence shown here is derived from an EMBL/GenBank/DDBJ whole genome shotgun (WGS) entry which is preliminary data.</text>
</comment>
<sequence>MIDKQFLFPFKINNIIFPLQHYQYHLSFHFFISWVIFNTLFGVSVNYWIAIVTRFLLGFLNGILVPIKAYACQLFPEEHQALGLLAISTSWGIGLIISPTLGGYLAQVYISTSCREISFSSIFRFSIWEWQQITTLTCDANFNIYCLAFVSLFLHFLWPLLHFGFWKHYIFIKKNELESASYDIEKTQMKEKIQV</sequence>
<evidence type="ECO:0000256" key="5">
    <source>
        <dbReference type="ARBA" id="ARBA00023136"/>
    </source>
</evidence>
<proteinExistence type="inferred from homology"/>
<keyword evidence="2" id="KW-0813">Transport</keyword>
<dbReference type="InterPro" id="IPR036259">
    <property type="entry name" value="MFS_trans_sf"/>
</dbReference>
<dbReference type="InterPro" id="IPR011701">
    <property type="entry name" value="MFS"/>
</dbReference>
<dbReference type="Pfam" id="PF07690">
    <property type="entry name" value="MFS_1"/>
    <property type="match status" value="1"/>
</dbReference>
<dbReference type="EMBL" id="NBSK02000008">
    <property type="protein sequence ID" value="KAJ0194442.1"/>
    <property type="molecule type" value="Genomic_DNA"/>
</dbReference>
<organism evidence="8 9">
    <name type="scientific">Lactuca sativa</name>
    <name type="common">Garden lettuce</name>
    <dbReference type="NCBI Taxonomy" id="4236"/>
    <lineage>
        <taxon>Eukaryota</taxon>
        <taxon>Viridiplantae</taxon>
        <taxon>Streptophyta</taxon>
        <taxon>Embryophyta</taxon>
        <taxon>Tracheophyta</taxon>
        <taxon>Spermatophyta</taxon>
        <taxon>Magnoliopsida</taxon>
        <taxon>eudicotyledons</taxon>
        <taxon>Gunneridae</taxon>
        <taxon>Pentapetalae</taxon>
        <taxon>asterids</taxon>
        <taxon>campanulids</taxon>
        <taxon>Asterales</taxon>
        <taxon>Asteraceae</taxon>
        <taxon>Cichorioideae</taxon>
        <taxon>Cichorieae</taxon>
        <taxon>Lactucinae</taxon>
        <taxon>Lactuca</taxon>
    </lineage>
</organism>
<dbReference type="GO" id="GO:0016020">
    <property type="term" value="C:membrane"/>
    <property type="evidence" value="ECO:0007669"/>
    <property type="project" value="UniProtKB-SubCell"/>
</dbReference>
<protein>
    <recommendedName>
        <fullName evidence="10">Major facilitator superfamily (MFS) profile domain-containing protein</fullName>
    </recommendedName>
</protein>
<evidence type="ECO:0008006" key="10">
    <source>
        <dbReference type="Google" id="ProtNLM"/>
    </source>
</evidence>
<evidence type="ECO:0000313" key="9">
    <source>
        <dbReference type="Proteomes" id="UP000235145"/>
    </source>
</evidence>
<evidence type="ECO:0000313" key="8">
    <source>
        <dbReference type="EMBL" id="KAJ0194442.1"/>
    </source>
</evidence>
<evidence type="ECO:0000256" key="3">
    <source>
        <dbReference type="ARBA" id="ARBA00022692"/>
    </source>
</evidence>
<dbReference type="Proteomes" id="UP000235145">
    <property type="component" value="Unassembled WGS sequence"/>
</dbReference>
<name>A0A9R1UWN1_LACSA</name>
<keyword evidence="9" id="KW-1185">Reference proteome</keyword>
<feature type="transmembrane region" description="Helical" evidence="7">
    <location>
        <begin position="21"/>
        <end position="41"/>
    </location>
</feature>
<comment type="similarity">
    <text evidence="6">Belongs to the major facilitator superfamily. Phosphate:H(+) symporter (TC 2.A.1.9) family.</text>
</comment>
<dbReference type="PANTHER" id="PTHR23504:SF114">
    <property type="entry name" value="PROTEIN ZINC INDUCED FACILITATOR-LIKE 1"/>
    <property type="match status" value="1"/>
</dbReference>
<keyword evidence="3 7" id="KW-0812">Transmembrane</keyword>
<evidence type="ECO:0000256" key="7">
    <source>
        <dbReference type="SAM" id="Phobius"/>
    </source>
</evidence>
<dbReference type="SUPFAM" id="SSF103473">
    <property type="entry name" value="MFS general substrate transporter"/>
    <property type="match status" value="1"/>
</dbReference>
<comment type="subcellular location">
    <subcellularLocation>
        <location evidence="1">Membrane</location>
        <topology evidence="1">Multi-pass membrane protein</topology>
    </subcellularLocation>
</comment>
<reference evidence="8 9" key="1">
    <citation type="journal article" date="2017" name="Nat. Commun.">
        <title>Genome assembly with in vitro proximity ligation data and whole-genome triplication in lettuce.</title>
        <authorList>
            <person name="Reyes-Chin-Wo S."/>
            <person name="Wang Z."/>
            <person name="Yang X."/>
            <person name="Kozik A."/>
            <person name="Arikit S."/>
            <person name="Song C."/>
            <person name="Xia L."/>
            <person name="Froenicke L."/>
            <person name="Lavelle D.O."/>
            <person name="Truco M.J."/>
            <person name="Xia R."/>
            <person name="Zhu S."/>
            <person name="Xu C."/>
            <person name="Xu H."/>
            <person name="Xu X."/>
            <person name="Cox K."/>
            <person name="Korf I."/>
            <person name="Meyers B.C."/>
            <person name="Michelmore R.W."/>
        </authorList>
    </citation>
    <scope>NUCLEOTIDE SEQUENCE [LARGE SCALE GENOMIC DNA]</scope>
    <source>
        <strain evidence="9">cv. Salinas</strain>
        <tissue evidence="8">Seedlings</tissue>
    </source>
</reference>
<keyword evidence="4 7" id="KW-1133">Transmembrane helix</keyword>
<feature type="transmembrane region" description="Helical" evidence="7">
    <location>
        <begin position="82"/>
        <end position="106"/>
    </location>
</feature>
<dbReference type="GO" id="GO:0022857">
    <property type="term" value="F:transmembrane transporter activity"/>
    <property type="evidence" value="ECO:0007669"/>
    <property type="project" value="InterPro"/>
</dbReference>
<evidence type="ECO:0000256" key="2">
    <source>
        <dbReference type="ARBA" id="ARBA00022448"/>
    </source>
</evidence>
<feature type="transmembrane region" description="Helical" evidence="7">
    <location>
        <begin position="47"/>
        <end position="70"/>
    </location>
</feature>
<keyword evidence="5 7" id="KW-0472">Membrane</keyword>
<feature type="transmembrane region" description="Helical" evidence="7">
    <location>
        <begin position="142"/>
        <end position="165"/>
    </location>
</feature>
<evidence type="ECO:0000256" key="1">
    <source>
        <dbReference type="ARBA" id="ARBA00004141"/>
    </source>
</evidence>
<evidence type="ECO:0000256" key="6">
    <source>
        <dbReference type="ARBA" id="ARBA00044504"/>
    </source>
</evidence>